<dbReference type="NCBIfam" id="NF008245">
    <property type="entry name" value="PRK11021.1"/>
    <property type="match status" value="1"/>
</dbReference>
<evidence type="ECO:0000256" key="5">
    <source>
        <dbReference type="ARBA" id="ARBA00023136"/>
    </source>
</evidence>
<reference evidence="7" key="1">
    <citation type="submission" date="2020-12" db="EMBL/GenBank/DDBJ databases">
        <title>Marinomonas arctica sp. nov., a psychrotolerant bacterium isolated from the Arctic.</title>
        <authorList>
            <person name="Zhang Y."/>
        </authorList>
    </citation>
    <scope>NUCLEOTIDE SEQUENCE</scope>
    <source>
        <strain evidence="7">C1424</strain>
    </source>
</reference>
<dbReference type="InterPro" id="IPR050367">
    <property type="entry name" value="APC_superfamily"/>
</dbReference>
<feature type="transmembrane region" description="Helical" evidence="6">
    <location>
        <begin position="150"/>
        <end position="174"/>
    </location>
</feature>
<keyword evidence="2" id="KW-1003">Cell membrane</keyword>
<gene>
    <name evidence="7" type="primary">yjeH</name>
    <name evidence="7" type="ORF">I8J31_18285</name>
</gene>
<keyword evidence="5 6" id="KW-0472">Membrane</keyword>
<evidence type="ECO:0000313" key="7">
    <source>
        <dbReference type="EMBL" id="MBJ7539629.1"/>
    </source>
</evidence>
<dbReference type="AlphaFoldDB" id="A0A934JYU0"/>
<dbReference type="GO" id="GO:0005886">
    <property type="term" value="C:plasma membrane"/>
    <property type="evidence" value="ECO:0007669"/>
    <property type="project" value="UniProtKB-SubCell"/>
</dbReference>
<feature type="transmembrane region" description="Helical" evidence="6">
    <location>
        <begin position="340"/>
        <end position="361"/>
    </location>
</feature>
<feature type="transmembrane region" description="Helical" evidence="6">
    <location>
        <begin position="89"/>
        <end position="114"/>
    </location>
</feature>
<comment type="subcellular location">
    <subcellularLocation>
        <location evidence="1">Cell membrane</location>
        <topology evidence="1">Multi-pass membrane protein</topology>
    </subcellularLocation>
</comment>
<dbReference type="Gene3D" id="1.20.1740.10">
    <property type="entry name" value="Amino acid/polyamine transporter I"/>
    <property type="match status" value="1"/>
</dbReference>
<dbReference type="InterPro" id="IPR002293">
    <property type="entry name" value="AA/rel_permease1"/>
</dbReference>
<protein>
    <submittedName>
        <fullName evidence="7">L-methionine/branched-chain amino acid transporter</fullName>
    </submittedName>
</protein>
<dbReference type="GO" id="GO:0022857">
    <property type="term" value="F:transmembrane transporter activity"/>
    <property type="evidence" value="ECO:0007669"/>
    <property type="project" value="InterPro"/>
</dbReference>
<name>A0A934JYU0_9GAMM</name>
<accession>A0A934JYU0</accession>
<dbReference type="Proteomes" id="UP000628710">
    <property type="component" value="Unassembled WGS sequence"/>
</dbReference>
<evidence type="ECO:0000256" key="3">
    <source>
        <dbReference type="ARBA" id="ARBA00022692"/>
    </source>
</evidence>
<feature type="transmembrane region" description="Helical" evidence="6">
    <location>
        <begin position="273"/>
        <end position="294"/>
    </location>
</feature>
<dbReference type="EMBL" id="JAEMNX010000028">
    <property type="protein sequence ID" value="MBJ7539629.1"/>
    <property type="molecule type" value="Genomic_DNA"/>
</dbReference>
<dbReference type="PANTHER" id="PTHR42770">
    <property type="entry name" value="AMINO ACID TRANSPORTER-RELATED"/>
    <property type="match status" value="1"/>
</dbReference>
<feature type="transmembrane region" description="Helical" evidence="6">
    <location>
        <begin position="315"/>
        <end position="334"/>
    </location>
</feature>
<feature type="transmembrane region" description="Helical" evidence="6">
    <location>
        <begin position="39"/>
        <end position="60"/>
    </location>
</feature>
<keyword evidence="4 6" id="KW-1133">Transmembrane helix</keyword>
<keyword evidence="3 6" id="KW-0812">Transmembrane</keyword>
<sequence length="422" mass="45934">MQYQRSLGPLQGIAMTVTTFVGTGLMVLPAMSVAQAGSFAFFAWLITAVAILPIAFVFALMGSRFPSAGGASHYIGQVFGTRIERAVGWLFLSILLVGPAVAIKVAAAYLAILLDMNEGSIFALSLVTLLGMLLFSIAGLKNSARFQTLVVLLLIAAVIFLAFVGDITSAISITEVPSNWSEFHPTLLATGTIFWCFLGIEVMAHMGNEFKNPARDFPIALLGGIGIVVALYLTLVLLIAYHHTFGDEITNSQSLALLIGKLLGDEYKQVFSLGAYIIAFANVGVYILGFTRMVQSLAAQKALPHYFAKLNHKGTPIRAVSLVGIICVLSLAVAEHSNLTMNWFIEMTNGSFLLIYLLTCFTAIRLFKKQERWLACIASLSCLLMVSFIGQNMLFAGFMLSLAILWEFYKGYKSHTKEIHVQ</sequence>
<evidence type="ECO:0000313" key="8">
    <source>
        <dbReference type="Proteomes" id="UP000628710"/>
    </source>
</evidence>
<keyword evidence="8" id="KW-1185">Reference proteome</keyword>
<feature type="transmembrane region" description="Helical" evidence="6">
    <location>
        <begin position="12"/>
        <end position="33"/>
    </location>
</feature>
<proteinExistence type="predicted"/>
<comment type="caution">
    <text evidence="7">The sequence shown here is derived from an EMBL/GenBank/DDBJ whole genome shotgun (WGS) entry which is preliminary data.</text>
</comment>
<dbReference type="PIRSF" id="PIRSF006060">
    <property type="entry name" value="AA_transporter"/>
    <property type="match status" value="1"/>
</dbReference>
<evidence type="ECO:0000256" key="6">
    <source>
        <dbReference type="SAM" id="Phobius"/>
    </source>
</evidence>
<dbReference type="RefSeq" id="WP_199470023.1">
    <property type="nucleotide sequence ID" value="NZ_JAEMNX010000028.1"/>
</dbReference>
<feature type="transmembrane region" description="Helical" evidence="6">
    <location>
        <begin position="120"/>
        <end position="138"/>
    </location>
</feature>
<feature type="transmembrane region" description="Helical" evidence="6">
    <location>
        <begin position="219"/>
        <end position="241"/>
    </location>
</feature>
<evidence type="ECO:0000256" key="1">
    <source>
        <dbReference type="ARBA" id="ARBA00004651"/>
    </source>
</evidence>
<feature type="transmembrane region" description="Helical" evidence="6">
    <location>
        <begin position="373"/>
        <end position="406"/>
    </location>
</feature>
<dbReference type="PANTHER" id="PTHR42770:SF13">
    <property type="entry name" value="L-METHIONINE_BRANCHED-CHAIN AMINO ACID EXPORTER YJEH"/>
    <property type="match status" value="1"/>
</dbReference>
<feature type="transmembrane region" description="Helical" evidence="6">
    <location>
        <begin position="186"/>
        <end position="207"/>
    </location>
</feature>
<dbReference type="Pfam" id="PF13520">
    <property type="entry name" value="AA_permease_2"/>
    <property type="match status" value="1"/>
</dbReference>
<organism evidence="7 8">
    <name type="scientific">Marinomonas transparens</name>
    <dbReference type="NCBI Taxonomy" id="2795388"/>
    <lineage>
        <taxon>Bacteria</taxon>
        <taxon>Pseudomonadati</taxon>
        <taxon>Pseudomonadota</taxon>
        <taxon>Gammaproteobacteria</taxon>
        <taxon>Oceanospirillales</taxon>
        <taxon>Oceanospirillaceae</taxon>
        <taxon>Marinomonas</taxon>
    </lineage>
</organism>
<evidence type="ECO:0000256" key="2">
    <source>
        <dbReference type="ARBA" id="ARBA00022475"/>
    </source>
</evidence>
<evidence type="ECO:0000256" key="4">
    <source>
        <dbReference type="ARBA" id="ARBA00022989"/>
    </source>
</evidence>